<protein>
    <recommendedName>
        <fullName evidence="5">Lipoprotein</fullName>
    </recommendedName>
</protein>
<dbReference type="EMBL" id="JBHMAU010000043">
    <property type="protein sequence ID" value="MFB9775938.1"/>
    <property type="molecule type" value="Genomic_DNA"/>
</dbReference>
<evidence type="ECO:0000313" key="3">
    <source>
        <dbReference type="EMBL" id="MFB9775938.1"/>
    </source>
</evidence>
<evidence type="ECO:0008006" key="5">
    <source>
        <dbReference type="Google" id="ProtNLM"/>
    </source>
</evidence>
<feature type="chain" id="PRO_5046672699" description="Lipoprotein" evidence="2">
    <location>
        <begin position="28"/>
        <end position="202"/>
    </location>
</feature>
<keyword evidence="2" id="KW-0732">Signal</keyword>
<accession>A0ABV5X1A7</accession>
<dbReference type="Proteomes" id="UP001589707">
    <property type="component" value="Unassembled WGS sequence"/>
</dbReference>
<feature type="compositionally biased region" description="Low complexity" evidence="1">
    <location>
        <begin position="47"/>
        <end position="58"/>
    </location>
</feature>
<name>A0ABV5X1A7_9MICO</name>
<sequence length="202" mass="21799">MQYRGRGVVMGASLSALVLVASGCTGAEEAEPTPSFASPTADADPSPELTEPPYETELNLTPDEKKAADEAYAILVKFINAYNRVGADSGSNPERALKYASGEVESEYRSSFRDFEQDGLRVVGGVTHKYHEVSDVSIQGSEPGEGNVEFQSCVDFSAFDLVDEAGQSQAGEDTRPFIVVYTVSKEDGGWKFSELRNTDETC</sequence>
<feature type="region of interest" description="Disordered" evidence="1">
    <location>
        <begin position="28"/>
        <end position="58"/>
    </location>
</feature>
<organism evidence="3 4">
    <name type="scientific">Brevibacterium otitidis</name>
    <dbReference type="NCBI Taxonomy" id="53364"/>
    <lineage>
        <taxon>Bacteria</taxon>
        <taxon>Bacillati</taxon>
        <taxon>Actinomycetota</taxon>
        <taxon>Actinomycetes</taxon>
        <taxon>Micrococcales</taxon>
        <taxon>Brevibacteriaceae</taxon>
        <taxon>Brevibacterium</taxon>
    </lineage>
</organism>
<reference evidence="3 4" key="1">
    <citation type="submission" date="2024-09" db="EMBL/GenBank/DDBJ databases">
        <authorList>
            <person name="Sun Q."/>
            <person name="Mori K."/>
        </authorList>
    </citation>
    <scope>NUCLEOTIDE SEQUENCE [LARGE SCALE GENOMIC DNA]</scope>
    <source>
        <strain evidence="3 4">JCM 11683</strain>
    </source>
</reference>
<gene>
    <name evidence="3" type="ORF">ACFFN1_05885</name>
</gene>
<comment type="caution">
    <text evidence="3">The sequence shown here is derived from an EMBL/GenBank/DDBJ whole genome shotgun (WGS) entry which is preliminary data.</text>
</comment>
<dbReference type="PROSITE" id="PS51257">
    <property type="entry name" value="PROKAR_LIPOPROTEIN"/>
    <property type="match status" value="1"/>
</dbReference>
<feature type="signal peptide" evidence="2">
    <location>
        <begin position="1"/>
        <end position="27"/>
    </location>
</feature>
<evidence type="ECO:0000313" key="4">
    <source>
        <dbReference type="Proteomes" id="UP001589707"/>
    </source>
</evidence>
<proteinExistence type="predicted"/>
<keyword evidence="4" id="KW-1185">Reference proteome</keyword>
<dbReference type="RefSeq" id="WP_376839494.1">
    <property type="nucleotide sequence ID" value="NZ_JBHMAU010000043.1"/>
</dbReference>
<evidence type="ECO:0000256" key="2">
    <source>
        <dbReference type="SAM" id="SignalP"/>
    </source>
</evidence>
<evidence type="ECO:0000256" key="1">
    <source>
        <dbReference type="SAM" id="MobiDB-lite"/>
    </source>
</evidence>